<dbReference type="InterPro" id="IPR025359">
    <property type="entry name" value="SduA_C"/>
</dbReference>
<evidence type="ECO:0000313" key="2">
    <source>
        <dbReference type="EMBL" id="MCP1175872.1"/>
    </source>
</evidence>
<organism evidence="2 3">
    <name type="scientific">Ralstonia chuxiongensis</name>
    <dbReference type="NCBI Taxonomy" id="2957504"/>
    <lineage>
        <taxon>Bacteria</taxon>
        <taxon>Pseudomonadati</taxon>
        <taxon>Pseudomonadota</taxon>
        <taxon>Betaproteobacteria</taxon>
        <taxon>Burkholderiales</taxon>
        <taxon>Burkholderiaceae</taxon>
        <taxon>Ralstonia</taxon>
    </lineage>
</organism>
<proteinExistence type="predicted"/>
<dbReference type="RefSeq" id="WP_253543161.1">
    <property type="nucleotide sequence ID" value="NZ_JAMYWC010000015.1"/>
</dbReference>
<accession>A0AA41X0K4</accession>
<dbReference type="AlphaFoldDB" id="A0AA41X0K4"/>
<evidence type="ECO:0000259" key="1">
    <source>
        <dbReference type="Pfam" id="PF14082"/>
    </source>
</evidence>
<comment type="caution">
    <text evidence="2">The sequence shown here is derived from an EMBL/GenBank/DDBJ whole genome shotgun (WGS) entry which is preliminary data.</text>
</comment>
<reference evidence="3" key="1">
    <citation type="journal article" date="2023" name="Front. Microbiol.">
        <title>Ralstonia chuxiongensis sp. nov., Ralstonia mojiangensis sp. nov., and Ralstonia soli sp. nov., isolated from tobacco fields, are three novel species in the family Burkholderiaceae.</title>
        <authorList>
            <person name="Lu C.H."/>
            <person name="Zhang Y.Y."/>
            <person name="Jiang N."/>
            <person name="Chen W."/>
            <person name="Shao X."/>
            <person name="Zhao Z.M."/>
            <person name="Lu W.L."/>
            <person name="Hu X."/>
            <person name="Xi Y.X."/>
            <person name="Zou S.Y."/>
            <person name="Wei Q.J."/>
            <person name="Lin Z.L."/>
            <person name="Gong L."/>
            <person name="Gai X.T."/>
            <person name="Zhang L.Q."/>
            <person name="Li J.Y."/>
            <person name="Jin Y."/>
            <person name="Xia Z.Y."/>
        </authorList>
    </citation>
    <scope>NUCLEOTIDE SEQUENCE [LARGE SCALE GENOMIC DNA]</scope>
    <source>
        <strain evidence="3">21YRMH01-3</strain>
    </source>
</reference>
<dbReference type="EMBL" id="JAMYWC010000015">
    <property type="protein sequence ID" value="MCP1175872.1"/>
    <property type="molecule type" value="Genomic_DNA"/>
</dbReference>
<gene>
    <name evidence="2" type="ORF">NKG59_26190</name>
</gene>
<evidence type="ECO:0000313" key="3">
    <source>
        <dbReference type="Proteomes" id="UP001162793"/>
    </source>
</evidence>
<feature type="domain" description="Shedu protein SduA C-terminal" evidence="1">
    <location>
        <begin position="286"/>
        <end position="445"/>
    </location>
</feature>
<sequence>MAKSVQQSLAVRDALTERIAYECVDLGEGRTEVYYYLRPPRGARTEAVNKALILRVCPDRLDIYPFKPTDDGGYEPKYPGLELISVAELRTGPYEKPSNRDDVEALLDRLPEWLERNPLNGLGFSSQDRFIATAIGSLATRVFVAIGGGNADPTYHDGVYMLSEQHIKRLVKSMRAISSRYQRQARVDRMLLAHNELLSAVEPGRFPHKMKRASPEAVFEMVKVGRVRTAIPKSAQRGMVNMLADNAPAIAREAPETLYELAAKIETATLQEMIAKFKEKLGQNHGETKWQSFFEANTFILSMAFAVPTVFVQETPYVHGKRVSGQGGRHSDFLMRGQGTGNVALIEIKAPGTRLLTPYRPDQPGPSTELTGAITQVLGQRRRLTTGWGNLKIEDDGTLEGAEVYSPQAVVLVGTLPTSKSEREAFDGYRHVLKDVTVLTFDELLGRLEYLHEALMAPPSSSDSDDVPF</sequence>
<keyword evidence="3" id="KW-1185">Reference proteome</keyword>
<name>A0AA41X0K4_9RALS</name>
<dbReference type="Pfam" id="PF14082">
    <property type="entry name" value="SduA_C"/>
    <property type="match status" value="1"/>
</dbReference>
<protein>
    <submittedName>
        <fullName evidence="2">DUF4263 domain-containing protein</fullName>
    </submittedName>
</protein>
<dbReference type="Proteomes" id="UP001162793">
    <property type="component" value="Unassembled WGS sequence"/>
</dbReference>